<dbReference type="GO" id="GO:0005524">
    <property type="term" value="F:ATP binding"/>
    <property type="evidence" value="ECO:0007669"/>
    <property type="project" value="UniProtKB-KW"/>
</dbReference>
<organism evidence="8 9">
    <name type="scientific">Capsicum annuum</name>
    <name type="common">Capsicum pepper</name>
    <dbReference type="NCBI Taxonomy" id="4072"/>
    <lineage>
        <taxon>Eukaryota</taxon>
        <taxon>Viridiplantae</taxon>
        <taxon>Streptophyta</taxon>
        <taxon>Embryophyta</taxon>
        <taxon>Tracheophyta</taxon>
        <taxon>Spermatophyta</taxon>
        <taxon>Magnoliopsida</taxon>
        <taxon>eudicotyledons</taxon>
        <taxon>Gunneridae</taxon>
        <taxon>Pentapetalae</taxon>
        <taxon>asterids</taxon>
        <taxon>lamiids</taxon>
        <taxon>Solanales</taxon>
        <taxon>Solanaceae</taxon>
        <taxon>Solanoideae</taxon>
        <taxon>Capsiceae</taxon>
        <taxon>Capsicum</taxon>
    </lineage>
</organism>
<feature type="domain" description="TcmA/NAT10 helicase" evidence="6">
    <location>
        <begin position="19"/>
        <end position="94"/>
    </location>
</feature>
<keyword evidence="9" id="KW-1185">Reference proteome</keyword>
<evidence type="ECO:0000256" key="1">
    <source>
        <dbReference type="ARBA" id="ARBA00004123"/>
    </source>
</evidence>
<dbReference type="EMBL" id="AYRZ02000009">
    <property type="protein sequence ID" value="PHT72066.1"/>
    <property type="molecule type" value="Genomic_DNA"/>
</dbReference>
<evidence type="ECO:0000256" key="3">
    <source>
        <dbReference type="ARBA" id="ARBA00022741"/>
    </source>
</evidence>
<name>A0A2G2YQP1_CAPAN</name>
<dbReference type="PANTHER" id="PTHR10925:SF5">
    <property type="entry name" value="RNA CYTIDINE ACETYLTRANSFERASE"/>
    <property type="match status" value="1"/>
</dbReference>
<dbReference type="InterPro" id="IPR056924">
    <property type="entry name" value="SH3_Tf2-1"/>
</dbReference>
<dbReference type="Pfam" id="PF05127">
    <property type="entry name" value="NAT10_TcmA_helicase"/>
    <property type="match status" value="1"/>
</dbReference>
<protein>
    <submittedName>
        <fullName evidence="8">Uncharacterized protein</fullName>
    </submittedName>
</protein>
<evidence type="ECO:0000259" key="6">
    <source>
        <dbReference type="Pfam" id="PF05127"/>
    </source>
</evidence>
<dbReference type="STRING" id="4072.A0A2G2YQP1"/>
<dbReference type="Pfam" id="PF24626">
    <property type="entry name" value="SH3_Tf2-1"/>
    <property type="match status" value="1"/>
</dbReference>
<comment type="caution">
    <text evidence="8">The sequence shown here is derived from an EMBL/GenBank/DDBJ whole genome shotgun (WGS) entry which is preliminary data.</text>
</comment>
<comment type="subcellular location">
    <subcellularLocation>
        <location evidence="1">Nucleus</location>
    </subcellularLocation>
</comment>
<dbReference type="GO" id="GO:0008080">
    <property type="term" value="F:N-acetyltransferase activity"/>
    <property type="evidence" value="ECO:0007669"/>
    <property type="project" value="InterPro"/>
</dbReference>
<reference evidence="8 9" key="2">
    <citation type="journal article" date="2017" name="Genome Biol.">
        <title>New reference genome sequences of hot pepper reveal the massive evolution of plant disease-resistance genes by retroduplication.</title>
        <authorList>
            <person name="Kim S."/>
            <person name="Park J."/>
            <person name="Yeom S.I."/>
            <person name="Kim Y.M."/>
            <person name="Seo E."/>
            <person name="Kim K.T."/>
            <person name="Kim M.S."/>
            <person name="Lee J.M."/>
            <person name="Cheong K."/>
            <person name="Shin H.S."/>
            <person name="Kim S.B."/>
            <person name="Han K."/>
            <person name="Lee J."/>
            <person name="Park M."/>
            <person name="Lee H.A."/>
            <person name="Lee H.Y."/>
            <person name="Lee Y."/>
            <person name="Oh S."/>
            <person name="Lee J.H."/>
            <person name="Choi E."/>
            <person name="Choi E."/>
            <person name="Lee S.E."/>
            <person name="Jeon J."/>
            <person name="Kim H."/>
            <person name="Choi G."/>
            <person name="Song H."/>
            <person name="Lee J."/>
            <person name="Lee S.C."/>
            <person name="Kwon J.K."/>
            <person name="Lee H.Y."/>
            <person name="Koo N."/>
            <person name="Hong Y."/>
            <person name="Kim R.W."/>
            <person name="Kang W.H."/>
            <person name="Huh J.H."/>
            <person name="Kang B.C."/>
            <person name="Yang T.J."/>
            <person name="Lee Y.H."/>
            <person name="Bennetzen J.L."/>
            <person name="Choi D."/>
        </authorList>
    </citation>
    <scope>NUCLEOTIDE SEQUENCE [LARGE SCALE GENOMIC DNA]</scope>
    <source>
        <strain evidence="9">cv. CM334</strain>
    </source>
</reference>
<keyword evidence="2" id="KW-0808">Transferase</keyword>
<feature type="domain" description="Tf2-1-like SH3-like" evidence="7">
    <location>
        <begin position="165"/>
        <end position="228"/>
    </location>
</feature>
<dbReference type="Proteomes" id="UP000222542">
    <property type="component" value="Unassembled WGS sequence"/>
</dbReference>
<keyword evidence="3" id="KW-0547">Nucleotide-binding</keyword>
<dbReference type="PANTHER" id="PTHR10925">
    <property type="entry name" value="N-ACETYLTRANSFERASE 10"/>
    <property type="match status" value="1"/>
</dbReference>
<dbReference type="AlphaFoldDB" id="A0A2G2YQP1"/>
<evidence type="ECO:0000256" key="2">
    <source>
        <dbReference type="ARBA" id="ARBA00022679"/>
    </source>
</evidence>
<evidence type="ECO:0000256" key="4">
    <source>
        <dbReference type="ARBA" id="ARBA00022840"/>
    </source>
</evidence>
<gene>
    <name evidence="8" type="ORF">T459_22851</name>
</gene>
<sequence length="246" mass="27673">MVTFLDAILDKTLRSTVALLSGRGRGESTALGLAIVGTVAAGYSKFYITVPSPKNLKTLLDFVCKGFTMLLYKEHLDYDIVKSSNPKFKKSTVRINISKHQRQTIQISCISLLASVFSEGCQYSSNTMVYVLVLLSVNLEYLACILHSPNISMSWRRELEFEVNDRVFLKFSPMKGVIHFERKSKLSPYYIGPYLIVKRISGVAYELDFPASLASIHPVFHMSMLKKCLGDHSLVFPVEEVKVKDS</sequence>
<evidence type="ECO:0000313" key="8">
    <source>
        <dbReference type="EMBL" id="PHT72066.1"/>
    </source>
</evidence>
<dbReference type="InterPro" id="IPR007807">
    <property type="entry name" value="TcmA/NAT10_helicase"/>
</dbReference>
<dbReference type="Gramene" id="PHT72066">
    <property type="protein sequence ID" value="PHT72066"/>
    <property type="gene ID" value="T459_22851"/>
</dbReference>
<proteinExistence type="predicted"/>
<reference evidence="8 9" key="1">
    <citation type="journal article" date="2014" name="Nat. Genet.">
        <title>Genome sequence of the hot pepper provides insights into the evolution of pungency in Capsicum species.</title>
        <authorList>
            <person name="Kim S."/>
            <person name="Park M."/>
            <person name="Yeom S.I."/>
            <person name="Kim Y.M."/>
            <person name="Lee J.M."/>
            <person name="Lee H.A."/>
            <person name="Seo E."/>
            <person name="Choi J."/>
            <person name="Cheong K."/>
            <person name="Kim K.T."/>
            <person name="Jung K."/>
            <person name="Lee G.W."/>
            <person name="Oh S.K."/>
            <person name="Bae C."/>
            <person name="Kim S.B."/>
            <person name="Lee H.Y."/>
            <person name="Kim S.Y."/>
            <person name="Kim M.S."/>
            <person name="Kang B.C."/>
            <person name="Jo Y.D."/>
            <person name="Yang H.B."/>
            <person name="Jeong H.J."/>
            <person name="Kang W.H."/>
            <person name="Kwon J.K."/>
            <person name="Shin C."/>
            <person name="Lim J.Y."/>
            <person name="Park J.H."/>
            <person name="Huh J.H."/>
            <person name="Kim J.S."/>
            <person name="Kim B.D."/>
            <person name="Cohen O."/>
            <person name="Paran I."/>
            <person name="Suh M.C."/>
            <person name="Lee S.B."/>
            <person name="Kim Y.K."/>
            <person name="Shin Y."/>
            <person name="Noh S.J."/>
            <person name="Park J."/>
            <person name="Seo Y.S."/>
            <person name="Kwon S.Y."/>
            <person name="Kim H.A."/>
            <person name="Park J.M."/>
            <person name="Kim H.J."/>
            <person name="Choi S.B."/>
            <person name="Bosland P.W."/>
            <person name="Reeves G."/>
            <person name="Jo S.H."/>
            <person name="Lee B.W."/>
            <person name="Cho H.T."/>
            <person name="Choi H.S."/>
            <person name="Lee M.S."/>
            <person name="Yu Y."/>
            <person name="Do Choi Y."/>
            <person name="Park B.S."/>
            <person name="van Deynze A."/>
            <person name="Ashrafi H."/>
            <person name="Hill T."/>
            <person name="Kim W.T."/>
            <person name="Pai H.S."/>
            <person name="Ahn H.K."/>
            <person name="Yeam I."/>
            <person name="Giovannoni J.J."/>
            <person name="Rose J.K."/>
            <person name="Sorensen I."/>
            <person name="Lee S.J."/>
            <person name="Kim R.W."/>
            <person name="Choi I.Y."/>
            <person name="Choi B.S."/>
            <person name="Lim J.S."/>
            <person name="Lee Y.H."/>
            <person name="Choi D."/>
        </authorList>
    </citation>
    <scope>NUCLEOTIDE SEQUENCE [LARGE SCALE GENOMIC DNA]</scope>
    <source>
        <strain evidence="9">cv. CM334</strain>
    </source>
</reference>
<dbReference type="Gene3D" id="3.40.50.300">
    <property type="entry name" value="P-loop containing nucleotide triphosphate hydrolases"/>
    <property type="match status" value="1"/>
</dbReference>
<accession>A0A2G2YQP1</accession>
<dbReference type="GO" id="GO:0005634">
    <property type="term" value="C:nucleus"/>
    <property type="evidence" value="ECO:0007669"/>
    <property type="project" value="UniProtKB-SubCell"/>
</dbReference>
<evidence type="ECO:0000256" key="5">
    <source>
        <dbReference type="ARBA" id="ARBA00023315"/>
    </source>
</evidence>
<dbReference type="InterPro" id="IPR032672">
    <property type="entry name" value="TmcA/NAT10/Kre33"/>
</dbReference>
<keyword evidence="5" id="KW-0012">Acyltransferase</keyword>
<keyword evidence="4" id="KW-0067">ATP-binding</keyword>
<dbReference type="InterPro" id="IPR027417">
    <property type="entry name" value="P-loop_NTPase"/>
</dbReference>
<evidence type="ECO:0000313" key="9">
    <source>
        <dbReference type="Proteomes" id="UP000222542"/>
    </source>
</evidence>
<evidence type="ECO:0000259" key="7">
    <source>
        <dbReference type="Pfam" id="PF24626"/>
    </source>
</evidence>